<dbReference type="CDD" id="cd11660">
    <property type="entry name" value="SANT_TRF"/>
    <property type="match status" value="2"/>
</dbReference>
<feature type="compositionally biased region" description="Low complexity" evidence="2">
    <location>
        <begin position="396"/>
        <end position="409"/>
    </location>
</feature>
<dbReference type="PROSITE" id="PS51294">
    <property type="entry name" value="HTH_MYB"/>
    <property type="match status" value="1"/>
</dbReference>
<name>A0A6V8HPC5_TALPI</name>
<dbReference type="EMBL" id="DF933856">
    <property type="protein sequence ID" value="GAM43867.1"/>
    <property type="molecule type" value="Genomic_DNA"/>
</dbReference>
<feature type="compositionally biased region" description="Polar residues" evidence="2">
    <location>
        <begin position="549"/>
        <end position="558"/>
    </location>
</feature>
<feature type="region of interest" description="Disordered" evidence="2">
    <location>
        <begin position="1"/>
        <end position="27"/>
    </location>
</feature>
<dbReference type="Gene3D" id="1.10.246.220">
    <property type="match status" value="1"/>
</dbReference>
<sequence>MRKTGDHPPSSPSEETSLPQIRDVHSQLPGLRIAPLRQPVSRRLWNTPFPHKPEIAAHSAATTVTNGGLPTITAGPQLPERLPTLEEFVNAARTSDADLGDNYLNPNIPPPPKTILPDFINLQTVEKLPYLFEDNNTSKRRRIDLLNDHFSSEHLQLPVPQTQNEKKPPPFGPFAILNGLNEPPPNAALFPPIEPGSLPPILTRPTIESELVVSEKHIEKQADKRELRLEEILDPNSLDRSNVDYPEEPKLDQPLANDHNRSAGQPPVDNSENSADKPVDADEPLSPKTRGRSRKNLRRWTEQETTDLLKGVVKCGIGNWTAILQQPELKFNKRSAANLKDRFRVCCPWAYGAADPNEATKQIQDTLANALMNAESLTSGAGGKILLPDPRPKDNSTITSTEVVESSSTKLGEQLLTPSSSRSKQPPPPTPTPGPALESPQSSQLAKGTPPQSSKSKSTLSSLGISEPYFMIKSKRRSRRPFTPAEDEALLKGYAVHGFQWTLIQQDKHLNLSHRRATDLRDRFRTKFPNAYREGGSVSGGSIVSLQRENSNENTPTLGKNMHEKTATPSSKRLKDVPQSISLPPPLVSPPALGSATSADKKRNPLSTESTNLTSISSLLPPLPPLTQSSIGPESSTAAGGQSTVSSSFSFSSSSGIGNHSTSFTSVSSAGNAATSSWEDNTLPPFNWNDIN</sequence>
<dbReference type="PANTHER" id="PTHR46734">
    <property type="entry name" value="TELOMERIC REPEAT-BINDING FACTOR 1 TERF1"/>
    <property type="match status" value="1"/>
</dbReference>
<dbReference type="InterPro" id="IPR001005">
    <property type="entry name" value="SANT/Myb"/>
</dbReference>
<dbReference type="InterPro" id="IPR009057">
    <property type="entry name" value="Homeodomain-like_sf"/>
</dbReference>
<feature type="region of interest" description="Disordered" evidence="2">
    <location>
        <begin position="237"/>
        <end position="299"/>
    </location>
</feature>
<feature type="compositionally biased region" description="Low complexity" evidence="2">
    <location>
        <begin position="448"/>
        <end position="461"/>
    </location>
</feature>
<feature type="domain" description="Myb-like" evidence="3">
    <location>
        <begin position="292"/>
        <end position="344"/>
    </location>
</feature>
<feature type="region of interest" description="Disordered" evidence="2">
    <location>
        <begin position="380"/>
        <end position="461"/>
    </location>
</feature>
<dbReference type="PANTHER" id="PTHR46734:SF1">
    <property type="entry name" value="TELOMERIC REPEAT-BINDING FACTOR 1"/>
    <property type="match status" value="1"/>
</dbReference>
<keyword evidence="6" id="KW-1185">Reference proteome</keyword>
<dbReference type="SUPFAM" id="SSF46689">
    <property type="entry name" value="Homeodomain-like"/>
    <property type="match status" value="2"/>
</dbReference>
<feature type="region of interest" description="Disordered" evidence="2">
    <location>
        <begin position="549"/>
        <end position="692"/>
    </location>
</feature>
<evidence type="ECO:0008006" key="7">
    <source>
        <dbReference type="Google" id="ProtNLM"/>
    </source>
</evidence>
<feature type="compositionally biased region" description="Polar residues" evidence="2">
    <location>
        <begin position="631"/>
        <end position="645"/>
    </location>
</feature>
<dbReference type="Proteomes" id="UP000053095">
    <property type="component" value="Unassembled WGS sequence"/>
</dbReference>
<keyword evidence="1" id="KW-0539">Nucleus</keyword>
<feature type="compositionally biased region" description="Basic residues" evidence="2">
    <location>
        <begin position="289"/>
        <end position="298"/>
    </location>
</feature>
<evidence type="ECO:0000256" key="2">
    <source>
        <dbReference type="SAM" id="MobiDB-lite"/>
    </source>
</evidence>
<organism evidence="5 6">
    <name type="scientific">Talaromyces pinophilus</name>
    <name type="common">Penicillium pinophilum</name>
    <dbReference type="NCBI Taxonomy" id="128442"/>
    <lineage>
        <taxon>Eukaryota</taxon>
        <taxon>Fungi</taxon>
        <taxon>Dikarya</taxon>
        <taxon>Ascomycota</taxon>
        <taxon>Pezizomycotina</taxon>
        <taxon>Eurotiomycetes</taxon>
        <taxon>Eurotiomycetidae</taxon>
        <taxon>Eurotiales</taxon>
        <taxon>Trichocomaceae</taxon>
        <taxon>Talaromyces</taxon>
        <taxon>Talaromyces sect. Talaromyces</taxon>
    </lineage>
</organism>
<feature type="domain" description="HTH myb-type" evidence="4">
    <location>
        <begin position="474"/>
        <end position="532"/>
    </location>
</feature>
<gene>
    <name evidence="5" type="ORF">TCE0_060f19028</name>
</gene>
<dbReference type="SMART" id="SM00717">
    <property type="entry name" value="SANT"/>
    <property type="match status" value="2"/>
</dbReference>
<protein>
    <recommendedName>
        <fullName evidence="7">MYB transcription factor</fullName>
    </recommendedName>
</protein>
<reference evidence="6" key="1">
    <citation type="journal article" date="2015" name="Genome Announc.">
        <title>Draft genome sequence of Talaromyces cellulolyticus strain Y-94, a source of lignocellulosic biomass-degrading enzymes.</title>
        <authorList>
            <person name="Fujii T."/>
            <person name="Koike H."/>
            <person name="Sawayama S."/>
            <person name="Yano S."/>
            <person name="Inoue H."/>
        </authorList>
    </citation>
    <scope>NUCLEOTIDE SEQUENCE [LARGE SCALE GENOMIC DNA]</scope>
    <source>
        <strain evidence="6">Y-94</strain>
    </source>
</reference>
<dbReference type="InterPro" id="IPR052450">
    <property type="entry name" value="TRBD-Containing_Protein"/>
</dbReference>
<dbReference type="InterPro" id="IPR017930">
    <property type="entry name" value="Myb_dom"/>
</dbReference>
<feature type="compositionally biased region" description="Pro residues" evidence="2">
    <location>
        <begin position="425"/>
        <end position="434"/>
    </location>
</feature>
<accession>A0A6V8HPC5</accession>
<dbReference type="PROSITE" id="PS50090">
    <property type="entry name" value="MYB_LIKE"/>
    <property type="match status" value="1"/>
</dbReference>
<evidence type="ECO:0000256" key="1">
    <source>
        <dbReference type="ARBA" id="ARBA00023242"/>
    </source>
</evidence>
<evidence type="ECO:0000313" key="5">
    <source>
        <dbReference type="EMBL" id="GAM43867.1"/>
    </source>
</evidence>
<evidence type="ECO:0000313" key="6">
    <source>
        <dbReference type="Proteomes" id="UP000053095"/>
    </source>
</evidence>
<feature type="region of interest" description="Disordered" evidence="2">
    <location>
        <begin position="154"/>
        <end position="179"/>
    </location>
</feature>
<comment type="caution">
    <text evidence="5">The sequence shown here is derived from an EMBL/GenBank/DDBJ whole genome shotgun (WGS) entry which is preliminary data.</text>
</comment>
<dbReference type="Gene3D" id="1.10.10.60">
    <property type="entry name" value="Homeodomain-like"/>
    <property type="match status" value="1"/>
</dbReference>
<evidence type="ECO:0000259" key="3">
    <source>
        <dbReference type="PROSITE" id="PS50090"/>
    </source>
</evidence>
<feature type="compositionally biased region" description="Low complexity" evidence="2">
    <location>
        <begin position="646"/>
        <end position="655"/>
    </location>
</feature>
<dbReference type="AlphaFoldDB" id="A0A6V8HPC5"/>
<dbReference type="Pfam" id="PF00249">
    <property type="entry name" value="Myb_DNA-binding"/>
    <property type="match status" value="1"/>
</dbReference>
<feature type="compositionally biased region" description="Polar residues" evidence="2">
    <location>
        <begin position="656"/>
        <end position="680"/>
    </location>
</feature>
<proteinExistence type="predicted"/>
<evidence type="ECO:0000259" key="4">
    <source>
        <dbReference type="PROSITE" id="PS51294"/>
    </source>
</evidence>
<feature type="compositionally biased region" description="Low complexity" evidence="2">
    <location>
        <begin position="606"/>
        <end position="630"/>
    </location>
</feature>